<reference evidence="1" key="1">
    <citation type="submission" date="2024-05" db="EMBL/GenBank/DDBJ databases">
        <title>30 novel species of actinomycetes from the DSMZ collection.</title>
        <authorList>
            <person name="Nouioui I."/>
        </authorList>
    </citation>
    <scope>NUCLEOTIDE SEQUENCE</scope>
    <source>
        <strain evidence="1">DSM 41529</strain>
    </source>
</reference>
<dbReference type="InterPro" id="IPR019587">
    <property type="entry name" value="Polyketide_cyclase/dehydratase"/>
</dbReference>
<dbReference type="InterPro" id="IPR023393">
    <property type="entry name" value="START-like_dom_sf"/>
</dbReference>
<dbReference type="Gene3D" id="3.30.530.20">
    <property type="match status" value="1"/>
</dbReference>
<accession>A0ABU2XA02</accession>
<dbReference type="EMBL" id="JAVRFD010000002">
    <property type="protein sequence ID" value="MDT0542279.1"/>
    <property type="molecule type" value="Genomic_DNA"/>
</dbReference>
<dbReference type="RefSeq" id="WP_311722627.1">
    <property type="nucleotide sequence ID" value="NZ_JAVRFD010000002.1"/>
</dbReference>
<organism evidence="1 2">
    <name type="scientific">Streptomyces lonegramiae</name>
    <dbReference type="NCBI Taxonomy" id="3075524"/>
    <lineage>
        <taxon>Bacteria</taxon>
        <taxon>Bacillati</taxon>
        <taxon>Actinomycetota</taxon>
        <taxon>Actinomycetes</taxon>
        <taxon>Kitasatosporales</taxon>
        <taxon>Streptomycetaceae</taxon>
        <taxon>Streptomyces</taxon>
    </lineage>
</organism>
<evidence type="ECO:0000313" key="1">
    <source>
        <dbReference type="EMBL" id="MDT0542279.1"/>
    </source>
</evidence>
<protein>
    <submittedName>
        <fullName evidence="1">SRPBCC family protein</fullName>
    </submittedName>
</protein>
<name>A0ABU2XA02_9ACTN</name>
<keyword evidence="2" id="KW-1185">Reference proteome</keyword>
<dbReference type="Proteomes" id="UP001180754">
    <property type="component" value="Unassembled WGS sequence"/>
</dbReference>
<gene>
    <name evidence="1" type="ORF">RND15_06040</name>
</gene>
<comment type="caution">
    <text evidence="1">The sequence shown here is derived from an EMBL/GenBank/DDBJ whole genome shotgun (WGS) entry which is preliminary data.</text>
</comment>
<sequence>MENIASESRHISTHIDRPAKDVYDYASNPSNLPQWAHGLGDSIAEIDGQWIAESSPMGRVVVAFAPENEFGVLDHDVTLPSGETVYNPVRVIADGGGCEVVFTLRRQPDMSDEDFQRDTDAVTRDLATLKQVMERELPQPRGRADRA</sequence>
<dbReference type="SUPFAM" id="SSF55961">
    <property type="entry name" value="Bet v1-like"/>
    <property type="match status" value="1"/>
</dbReference>
<dbReference type="Pfam" id="PF10604">
    <property type="entry name" value="Polyketide_cyc2"/>
    <property type="match status" value="1"/>
</dbReference>
<evidence type="ECO:0000313" key="2">
    <source>
        <dbReference type="Proteomes" id="UP001180754"/>
    </source>
</evidence>
<proteinExistence type="predicted"/>